<organism evidence="12 13">
    <name type="scientific">Australozyma saopauloensis</name>
    <dbReference type="NCBI Taxonomy" id="291208"/>
    <lineage>
        <taxon>Eukaryota</taxon>
        <taxon>Fungi</taxon>
        <taxon>Dikarya</taxon>
        <taxon>Ascomycota</taxon>
        <taxon>Saccharomycotina</taxon>
        <taxon>Pichiomycetes</taxon>
        <taxon>Metschnikowiaceae</taxon>
        <taxon>Australozyma</taxon>
    </lineage>
</organism>
<evidence type="ECO:0000256" key="6">
    <source>
        <dbReference type="SAM" id="MobiDB-lite"/>
    </source>
</evidence>
<keyword evidence="5" id="KW-0539">Nucleus</keyword>
<dbReference type="GO" id="GO:0002926">
    <property type="term" value="P:tRNA wobble base 5-methoxycarbonylmethyl-2-thiouridinylation"/>
    <property type="evidence" value="ECO:0007669"/>
    <property type="project" value="TreeGrafter"/>
</dbReference>
<evidence type="ECO:0000313" key="12">
    <source>
        <dbReference type="EMBL" id="WPK25209.1"/>
    </source>
</evidence>
<evidence type="ECO:0000256" key="1">
    <source>
        <dbReference type="ARBA" id="ARBA00005043"/>
    </source>
</evidence>
<dbReference type="GO" id="GO:0005634">
    <property type="term" value="C:nucleus"/>
    <property type="evidence" value="ECO:0007669"/>
    <property type="project" value="UniProtKB-SubCell"/>
</dbReference>
<evidence type="ECO:0000259" key="8">
    <source>
        <dbReference type="Pfam" id="PF23797"/>
    </source>
</evidence>
<reference evidence="12 13" key="1">
    <citation type="submission" date="2023-10" db="EMBL/GenBank/DDBJ databases">
        <title>Draft Genome Sequence of Candida saopaulonensis from a very Premature Infant with Sepsis.</title>
        <authorList>
            <person name="Ning Y."/>
            <person name="Dai R."/>
            <person name="Xiao M."/>
            <person name="Xu Y."/>
            <person name="Yan Q."/>
            <person name="Zhang L."/>
        </authorList>
    </citation>
    <scope>NUCLEOTIDE SEQUENCE [LARGE SCALE GENOMIC DNA]</scope>
    <source>
        <strain evidence="12 13">19XY460</strain>
    </source>
</reference>
<comment type="pathway">
    <text evidence="1">tRNA modification; 5-methoxycarbonylmethyl-2-thiouridine-tRNA biosynthesis.</text>
</comment>
<accession>A0AAX4HA64</accession>
<dbReference type="Pfam" id="PF23878">
    <property type="entry name" value="TPR_ELP1"/>
    <property type="match status" value="1"/>
</dbReference>
<dbReference type="PANTHER" id="PTHR12747">
    <property type="entry name" value="ELONGATOR COMPLEX PROTEIN 1"/>
    <property type="match status" value="1"/>
</dbReference>
<dbReference type="InterPro" id="IPR056164">
    <property type="entry name" value="Beta-prop_ELP1_1st"/>
</dbReference>
<dbReference type="InterPro" id="IPR056166">
    <property type="entry name" value="TPR_ELP1"/>
</dbReference>
<proteinExistence type="inferred from homology"/>
<comment type="similarity">
    <text evidence="2 5">Belongs to the ELP1/IKA1 family.</text>
</comment>
<dbReference type="GO" id="GO:0033588">
    <property type="term" value="C:elongator holoenzyme complex"/>
    <property type="evidence" value="ECO:0007669"/>
    <property type="project" value="InterPro"/>
</dbReference>
<protein>
    <recommendedName>
        <fullName evidence="5">Elongator complex protein 1</fullName>
    </recommendedName>
</protein>
<dbReference type="KEGG" id="asau:88173578"/>
<feature type="domain" description="ELP1 alpha-solenoid" evidence="10">
    <location>
        <begin position="809"/>
        <end position="930"/>
    </location>
</feature>
<dbReference type="RefSeq" id="XP_062877592.1">
    <property type="nucleotide sequence ID" value="XM_063021522.1"/>
</dbReference>
<feature type="compositionally biased region" description="Low complexity" evidence="6">
    <location>
        <begin position="1186"/>
        <end position="1202"/>
    </location>
</feature>
<comment type="function">
    <text evidence="5">Component of the elongator complex which is required for multiple tRNA modifications, including mcm5U (5-methoxycarbonylmethyl uridine), mcm5s2U (5-methoxycarbonylmethyl-2-thiouridine), and ncm5U (5-carbamoylmethyl uridine). The elongator complex catalyzes formation of carboxymethyluridine in the wobble base at position 34 in tRNAs.</text>
</comment>
<evidence type="ECO:0000313" key="13">
    <source>
        <dbReference type="Proteomes" id="UP001338582"/>
    </source>
</evidence>
<gene>
    <name evidence="12" type="ORF">PUMCH_002513</name>
</gene>
<dbReference type="Pfam" id="PF23797">
    <property type="entry name" value="Beta-prop_ELP1_2nd"/>
    <property type="match status" value="1"/>
</dbReference>
<keyword evidence="4" id="KW-0819">tRNA processing</keyword>
<dbReference type="GO" id="GO:0005829">
    <property type="term" value="C:cytosol"/>
    <property type="evidence" value="ECO:0007669"/>
    <property type="project" value="TreeGrafter"/>
</dbReference>
<dbReference type="InterPro" id="IPR056169">
    <property type="entry name" value="HB_ELP1"/>
</dbReference>
<name>A0AAX4HA64_9ASCO</name>
<dbReference type="Pfam" id="PF23936">
    <property type="entry name" value="HB_ELP1"/>
    <property type="match status" value="1"/>
</dbReference>
<dbReference type="PANTHER" id="PTHR12747:SF0">
    <property type="entry name" value="ELONGATOR COMPLEX PROTEIN 1"/>
    <property type="match status" value="1"/>
</dbReference>
<evidence type="ECO:0000259" key="10">
    <source>
        <dbReference type="Pfam" id="PF23925"/>
    </source>
</evidence>
<dbReference type="SUPFAM" id="SSF69322">
    <property type="entry name" value="Tricorn protease domain 2"/>
    <property type="match status" value="1"/>
</dbReference>
<dbReference type="GeneID" id="88173578"/>
<feature type="region of interest" description="Disordered" evidence="6">
    <location>
        <begin position="1186"/>
        <end position="1219"/>
    </location>
</feature>
<feature type="domain" description="ELP1 N-terminal second beta-propeller" evidence="8">
    <location>
        <begin position="423"/>
        <end position="686"/>
    </location>
</feature>
<dbReference type="InterPro" id="IPR056167">
    <property type="entry name" value="A-sol_ELP1"/>
</dbReference>
<dbReference type="Proteomes" id="UP001338582">
    <property type="component" value="Chromosome 3"/>
</dbReference>
<feature type="domain" description="ELP1 first N-terminal beta-propeller" evidence="7">
    <location>
        <begin position="1"/>
        <end position="384"/>
    </location>
</feature>
<dbReference type="Pfam" id="PF04762">
    <property type="entry name" value="Beta-prop_ELP1_1st"/>
    <property type="match status" value="1"/>
</dbReference>
<dbReference type="GO" id="GO:0000049">
    <property type="term" value="F:tRNA binding"/>
    <property type="evidence" value="ECO:0007669"/>
    <property type="project" value="TreeGrafter"/>
</dbReference>
<keyword evidence="3 5" id="KW-0963">Cytoplasm</keyword>
<dbReference type="InterPro" id="IPR056165">
    <property type="entry name" value="Beta-prop_ELP1_2nd"/>
</dbReference>
<dbReference type="EMBL" id="CP138896">
    <property type="protein sequence ID" value="WPK25209.1"/>
    <property type="molecule type" value="Genomic_DNA"/>
</dbReference>
<dbReference type="Pfam" id="PF23925">
    <property type="entry name" value="A-sol_ELP1"/>
    <property type="match status" value="2"/>
</dbReference>
<keyword evidence="13" id="KW-1185">Reference proteome</keyword>
<evidence type="ECO:0000256" key="4">
    <source>
        <dbReference type="ARBA" id="ARBA00022694"/>
    </source>
</evidence>
<sequence length="1323" mass="148714">MRNLRLLNRGRIAPQSLTYPDLPLIDAVFDPVFDTVIVALGSEEAQLIEVQQLMKDGLSIILAAFPSLSIALLAFANSPDAGELSFVFANGDIVIARYDLGSPNYETTTTEIVGLIDCGIKAAEWASDEETLSLITNENNLLVLSKSFEPIAEKQLDRNDLGHTDNKHVSVGWGKEETQFKGKGFMERERQAIKHAGLDLSEDSPLRDPTVAQVQKGSLLDKDDYSVKISWRGDSEYFAVSTVEETLDTGDLRRVIRVFSREGVLDSVSEAVDGLEQNLSWRPSGALLATTQRTTDEDGDDVLQLSFFERNGLRHGEFNTRLNPYDETVERIAWSSNSEILAVQLRSRVLLWTTKNYHWYLKQELHVDLDIPNNTISFIKFHPEKPLQLMVGTSLGGMLMYNFAASIASGPTVVGSDIGMTAVVDGTDLKITPLAVANVPPPMAYAEYTLESPMLDVSVSQSNTSFVGLLSNYNVQILTTSLENLQENLEPKTSTIEKFQFASDSDLVKQVCFIGNNCVAILIDTTQASTVVLFDITDLSMPSAICELERRAVLLKSRSDFESAIVQYIDGSVVEISSSGSTTLVSKLPTLCVDIEVSSLQSESTELKAFGLSSSGKLYCGEEQLTTGVTSFKVTENLLAFTNSHAQLLFIHLSAACNASSFQFVQTANTSLDERVRQIERGSVLVLCIPSKHSVILQAPRGNLETICPRIMVLTGVRKFLENQEYLKAFIACRTHRIDLDILYDYDQTAFEHNAEKFVQQINRVDYLDLFVSCLHQEDVTETKYRDTLLNADSLETKMNEITLEENQVSSSRKMIINKETETSSSKINKVCQIVLDILAKPQFEDKFLQTRVTAFACQAPANLKGALSLISSLGETDLQDSMITHLCFLLDVNKLYNHALELYDIKMALNIAQKSQKDPKEYLPFLQNLHVQEPLQKQFLVDDYLKNYTKALQWLADMGADANDRFYAYIVEHSLYKNALLICKYDEEKTRKVYDLYADYLFDAKNYVEAGLLYELLCKHESALESFVLCKRWKEALSIVYNIKDNDILMETATKLATALTDDHQYSLAAEITMRILGNVEESVLLYCKGYKFDSAIYLATEQNRQELLDEVVDVQLGEGFGTIAELIADCTSQSNSQLNRLRELRLKKETDPYAFYGTLHDDLDTPDNVSVAASETSTTPSFFTKYTGKTAGTAKTGASRRTSKNRKREERKRAKGRKGTVYEEEYLIKSIGRLIERLDQTETDALSLIEGLIRRQKIHQAYQIQQNWGTLTAFLKEHITEIHNMSERDRERIDDDGNVYFIDEIPIPTIKELKKTEILDF</sequence>
<evidence type="ECO:0000259" key="9">
    <source>
        <dbReference type="Pfam" id="PF23878"/>
    </source>
</evidence>
<feature type="domain" description="ELP1 TPR" evidence="9">
    <location>
        <begin position="939"/>
        <end position="1097"/>
    </location>
</feature>
<evidence type="ECO:0000256" key="2">
    <source>
        <dbReference type="ARBA" id="ARBA00006086"/>
    </source>
</evidence>
<dbReference type="InterPro" id="IPR006849">
    <property type="entry name" value="Elp1"/>
</dbReference>
<comment type="subcellular location">
    <subcellularLocation>
        <location evidence="5">Cytoplasm</location>
    </subcellularLocation>
    <subcellularLocation>
        <location evidence="5">Nucleus</location>
    </subcellularLocation>
</comment>
<feature type="domain" description="ELP1 three-helical bundle" evidence="11">
    <location>
        <begin position="1138"/>
        <end position="1284"/>
    </location>
</feature>
<evidence type="ECO:0000256" key="3">
    <source>
        <dbReference type="ARBA" id="ARBA00022490"/>
    </source>
</evidence>
<evidence type="ECO:0000256" key="5">
    <source>
        <dbReference type="PIRNR" id="PIRNR017233"/>
    </source>
</evidence>
<evidence type="ECO:0000259" key="11">
    <source>
        <dbReference type="Pfam" id="PF23936"/>
    </source>
</evidence>
<feature type="domain" description="ELP1 alpha-solenoid" evidence="10">
    <location>
        <begin position="710"/>
        <end position="794"/>
    </location>
</feature>
<evidence type="ECO:0000259" key="7">
    <source>
        <dbReference type="Pfam" id="PF04762"/>
    </source>
</evidence>
<dbReference type="PIRSF" id="PIRSF017233">
    <property type="entry name" value="IKAP"/>
    <property type="match status" value="1"/>
</dbReference>